<evidence type="ECO:0000313" key="7">
    <source>
        <dbReference type="EMBL" id="SUO96908.1"/>
    </source>
</evidence>
<dbReference type="NCBIfam" id="NF009007">
    <property type="entry name" value="PRK12352.1"/>
    <property type="match status" value="1"/>
</dbReference>
<gene>
    <name evidence="7" type="primary">arcC1</name>
    <name evidence="7" type="ORF">NCTC13337_02076</name>
</gene>
<dbReference type="Gene3D" id="3.40.1160.10">
    <property type="entry name" value="Acetylglutamate kinase-like"/>
    <property type="match status" value="1"/>
</dbReference>
<dbReference type="GO" id="GO:0005829">
    <property type="term" value="C:cytosol"/>
    <property type="evidence" value="ECO:0007669"/>
    <property type="project" value="TreeGrafter"/>
</dbReference>
<reference evidence="7 8" key="1">
    <citation type="submission" date="2018-06" db="EMBL/GenBank/DDBJ databases">
        <authorList>
            <consortium name="Pathogen Informatics"/>
            <person name="Doyle S."/>
        </authorList>
    </citation>
    <scope>NUCLEOTIDE SEQUENCE [LARGE SCALE GENOMIC DNA]</scope>
    <source>
        <strain evidence="7 8">NCTC13337</strain>
    </source>
</reference>
<dbReference type="PRINTS" id="PR01469">
    <property type="entry name" value="CARBMTKINASE"/>
</dbReference>
<dbReference type="SUPFAM" id="SSF53633">
    <property type="entry name" value="Carbamate kinase-like"/>
    <property type="match status" value="1"/>
</dbReference>
<dbReference type="Pfam" id="PF00696">
    <property type="entry name" value="AA_kinase"/>
    <property type="match status" value="1"/>
</dbReference>
<organism evidence="7 8">
    <name type="scientific">Suttonella ornithocola</name>
    <dbReference type="NCBI Taxonomy" id="279832"/>
    <lineage>
        <taxon>Bacteria</taxon>
        <taxon>Pseudomonadati</taxon>
        <taxon>Pseudomonadota</taxon>
        <taxon>Gammaproteobacteria</taxon>
        <taxon>Cardiobacteriales</taxon>
        <taxon>Cardiobacteriaceae</taxon>
        <taxon>Suttonella</taxon>
    </lineage>
</organism>
<dbReference type="PANTHER" id="PTHR30409:SF1">
    <property type="entry name" value="CARBAMATE KINASE-RELATED"/>
    <property type="match status" value="1"/>
</dbReference>
<evidence type="ECO:0000259" key="6">
    <source>
        <dbReference type="Pfam" id="PF00696"/>
    </source>
</evidence>
<feature type="domain" description="Aspartate/glutamate/uridylate kinase" evidence="6">
    <location>
        <begin position="1"/>
        <end position="281"/>
    </location>
</feature>
<name>A0A380MXA4_9GAMM</name>
<dbReference type="NCBIfam" id="NF009008">
    <property type="entry name" value="PRK12354.1"/>
    <property type="match status" value="1"/>
</dbReference>
<dbReference type="CDD" id="cd04235">
    <property type="entry name" value="AAK_CK"/>
    <property type="match status" value="1"/>
</dbReference>
<evidence type="ECO:0000256" key="1">
    <source>
        <dbReference type="ARBA" id="ARBA00011066"/>
    </source>
</evidence>
<keyword evidence="2 5" id="KW-0808">Transferase</keyword>
<dbReference type="InterPro" id="IPR036393">
    <property type="entry name" value="AceGlu_kinase-like_sf"/>
</dbReference>
<evidence type="ECO:0000256" key="5">
    <source>
        <dbReference type="PIRNR" id="PIRNR000723"/>
    </source>
</evidence>
<evidence type="ECO:0000256" key="2">
    <source>
        <dbReference type="ARBA" id="ARBA00022679"/>
    </source>
</evidence>
<dbReference type="EMBL" id="UHIC01000001">
    <property type="protein sequence ID" value="SUO96908.1"/>
    <property type="molecule type" value="Genomic_DNA"/>
</dbReference>
<dbReference type="InterPro" id="IPR003964">
    <property type="entry name" value="Carb_kinase"/>
</dbReference>
<evidence type="ECO:0000256" key="3">
    <source>
        <dbReference type="ARBA" id="ARBA00022777"/>
    </source>
</evidence>
<sequence length="309" mass="33224">MRIVIALGGNAMLKRGEPLTSDNQRANIREACAQISKVHPGNQLIITHGNGPQVGLMALQSNAFKEVPMYPLDVLGAESVGMIGYMIQQEMVNFVSKETSLTTVLTQTEVDPKDPAFQNPTKPVGPVYTKEEADKIAAEKGWTMAQDNDKYRRVVPSPLPTRIFGLKPLKTLIENNYLLICAGGGGIPTYYDENGQFCGAEAVIDKDLATALLASSIDADLLIIATDVDGVYLDWGKETQKRIVSSDIEEMTKFDFAKGSMGPKVQAAINFVKATGKDAVIGALNDIESIVAGKAGTRISGQVKGITYA</sequence>
<dbReference type="GO" id="GO:0008804">
    <property type="term" value="F:carbamate kinase activity"/>
    <property type="evidence" value="ECO:0007669"/>
    <property type="project" value="UniProtKB-UniRule"/>
</dbReference>
<accession>A0A380MXA4</accession>
<dbReference type="OrthoDB" id="9766717at2"/>
<dbReference type="PIRSF" id="PIRSF000723">
    <property type="entry name" value="Carbamate_kin"/>
    <property type="match status" value="1"/>
</dbReference>
<evidence type="ECO:0000256" key="4">
    <source>
        <dbReference type="NCBIfam" id="TIGR00746"/>
    </source>
</evidence>
<proteinExistence type="inferred from homology"/>
<dbReference type="InterPro" id="IPR001048">
    <property type="entry name" value="Asp/Glu/Uridylate_kinase"/>
</dbReference>
<keyword evidence="3 5" id="KW-0418">Kinase</keyword>
<dbReference type="GO" id="GO:0019546">
    <property type="term" value="P:L-arginine deiminase pathway"/>
    <property type="evidence" value="ECO:0007669"/>
    <property type="project" value="TreeGrafter"/>
</dbReference>
<dbReference type="PANTHER" id="PTHR30409">
    <property type="entry name" value="CARBAMATE KINASE"/>
    <property type="match status" value="1"/>
</dbReference>
<dbReference type="RefSeq" id="WP_072577382.1">
    <property type="nucleotide sequence ID" value="NZ_LWHB01000167.1"/>
</dbReference>
<keyword evidence="8" id="KW-1185">Reference proteome</keyword>
<dbReference type="NCBIfam" id="TIGR00746">
    <property type="entry name" value="arcC"/>
    <property type="match status" value="1"/>
</dbReference>
<comment type="similarity">
    <text evidence="1 5">Belongs to the carbamate kinase family.</text>
</comment>
<dbReference type="AlphaFoldDB" id="A0A380MXA4"/>
<dbReference type="FunFam" id="3.40.1160.10:FF:000007">
    <property type="entry name" value="Carbamate kinase"/>
    <property type="match status" value="1"/>
</dbReference>
<dbReference type="Proteomes" id="UP000254601">
    <property type="component" value="Unassembled WGS sequence"/>
</dbReference>
<protein>
    <recommendedName>
        <fullName evidence="4 5">Carbamate kinase</fullName>
    </recommendedName>
</protein>
<evidence type="ECO:0000313" key="8">
    <source>
        <dbReference type="Proteomes" id="UP000254601"/>
    </source>
</evidence>